<accession>A0A4C1WNM9</accession>
<comment type="caution">
    <text evidence="1">The sequence shown here is derived from an EMBL/GenBank/DDBJ whole genome shotgun (WGS) entry which is preliminary data.</text>
</comment>
<organism evidence="1 2">
    <name type="scientific">Eumeta variegata</name>
    <name type="common">Bagworm moth</name>
    <name type="synonym">Eumeta japonica</name>
    <dbReference type="NCBI Taxonomy" id="151549"/>
    <lineage>
        <taxon>Eukaryota</taxon>
        <taxon>Metazoa</taxon>
        <taxon>Ecdysozoa</taxon>
        <taxon>Arthropoda</taxon>
        <taxon>Hexapoda</taxon>
        <taxon>Insecta</taxon>
        <taxon>Pterygota</taxon>
        <taxon>Neoptera</taxon>
        <taxon>Endopterygota</taxon>
        <taxon>Lepidoptera</taxon>
        <taxon>Glossata</taxon>
        <taxon>Ditrysia</taxon>
        <taxon>Tineoidea</taxon>
        <taxon>Psychidae</taxon>
        <taxon>Oiketicinae</taxon>
        <taxon>Eumeta</taxon>
    </lineage>
</organism>
<gene>
    <name evidence="1" type="ORF">EVAR_96265_1</name>
</gene>
<evidence type="ECO:0000313" key="2">
    <source>
        <dbReference type="Proteomes" id="UP000299102"/>
    </source>
</evidence>
<sequence length="272" mass="29789">MREREEEEDVAEGAEVERKQKYTNTFYVHVGEAEGGKLACYTMERNPHFLTGECSVAFSATFNPDSKVSRRCTGPLKHGSGGNNKIRCATVGTCAAWPGPIITVPVEIRLSSDSSSDEYADSAMTPRRLTGRYTSAAVGLLRPVLDESDIRPGGTWIVSLSAKLKRSCIRMVKALQYEGGVELPYTGYMWLRCKQCDDTTAKKLAPSTRSGRHVRCANTESALDGGGKKFDNKLRSGVAKPRGRCVGGRRAPPRCDLRKGCPLMNDIADVYL</sequence>
<proteinExistence type="predicted"/>
<reference evidence="1 2" key="1">
    <citation type="journal article" date="2019" name="Commun. Biol.">
        <title>The bagworm genome reveals a unique fibroin gene that provides high tensile strength.</title>
        <authorList>
            <person name="Kono N."/>
            <person name="Nakamura H."/>
            <person name="Ohtoshi R."/>
            <person name="Tomita M."/>
            <person name="Numata K."/>
            <person name="Arakawa K."/>
        </authorList>
    </citation>
    <scope>NUCLEOTIDE SEQUENCE [LARGE SCALE GENOMIC DNA]</scope>
</reference>
<dbReference type="EMBL" id="BGZK01000587">
    <property type="protein sequence ID" value="GBP51714.1"/>
    <property type="molecule type" value="Genomic_DNA"/>
</dbReference>
<name>A0A4C1WNM9_EUMVA</name>
<dbReference type="AlphaFoldDB" id="A0A4C1WNM9"/>
<dbReference type="Proteomes" id="UP000299102">
    <property type="component" value="Unassembled WGS sequence"/>
</dbReference>
<evidence type="ECO:0000313" key="1">
    <source>
        <dbReference type="EMBL" id="GBP51714.1"/>
    </source>
</evidence>
<keyword evidence="2" id="KW-1185">Reference proteome</keyword>
<protein>
    <submittedName>
        <fullName evidence="1">Uncharacterized protein</fullName>
    </submittedName>
</protein>